<dbReference type="Gene3D" id="2.160.20.10">
    <property type="entry name" value="Single-stranded right-handed beta-helix, Pectin lyase-like"/>
    <property type="match status" value="1"/>
</dbReference>
<dbReference type="AlphaFoldDB" id="A0A6I2UA75"/>
<dbReference type="InterPro" id="IPR006626">
    <property type="entry name" value="PbH1"/>
</dbReference>
<evidence type="ECO:0000256" key="1">
    <source>
        <dbReference type="SAM" id="SignalP"/>
    </source>
</evidence>
<dbReference type="EMBL" id="VUNJ01000018">
    <property type="protein sequence ID" value="MST93034.1"/>
    <property type="molecule type" value="Genomic_DNA"/>
</dbReference>
<organism evidence="3 4">
    <name type="scientific">Ruthenibacterium lactatiformans</name>
    <dbReference type="NCBI Taxonomy" id="1550024"/>
    <lineage>
        <taxon>Bacteria</taxon>
        <taxon>Bacillati</taxon>
        <taxon>Bacillota</taxon>
        <taxon>Clostridia</taxon>
        <taxon>Eubacteriales</taxon>
        <taxon>Oscillospiraceae</taxon>
        <taxon>Ruthenibacterium</taxon>
    </lineage>
</organism>
<dbReference type="InterPro" id="IPR011050">
    <property type="entry name" value="Pectin_lyase_fold/virulence"/>
</dbReference>
<dbReference type="SUPFAM" id="SSF49785">
    <property type="entry name" value="Galactose-binding domain-like"/>
    <property type="match status" value="1"/>
</dbReference>
<gene>
    <name evidence="3" type="ORF">FYJ76_14025</name>
</gene>
<dbReference type="InterPro" id="IPR039448">
    <property type="entry name" value="Beta_helix"/>
</dbReference>
<dbReference type="PROSITE" id="PS51175">
    <property type="entry name" value="CBM6"/>
    <property type="match status" value="1"/>
</dbReference>
<dbReference type="SMART" id="SM00710">
    <property type="entry name" value="PbH1"/>
    <property type="match status" value="7"/>
</dbReference>
<proteinExistence type="predicted"/>
<accession>A0A6I2UA75</accession>
<dbReference type="Pfam" id="PF13229">
    <property type="entry name" value="Beta_helix"/>
    <property type="match status" value="1"/>
</dbReference>
<feature type="chain" id="PRO_5039005574" description="CBM6 domain-containing protein" evidence="1">
    <location>
        <begin position="31"/>
        <end position="898"/>
    </location>
</feature>
<evidence type="ECO:0000313" key="3">
    <source>
        <dbReference type="EMBL" id="MST93034.1"/>
    </source>
</evidence>
<feature type="domain" description="CBM6" evidence="2">
    <location>
        <begin position="775"/>
        <end position="896"/>
    </location>
</feature>
<dbReference type="InterPro" id="IPR012334">
    <property type="entry name" value="Pectin_lyas_fold"/>
</dbReference>
<feature type="signal peptide" evidence="1">
    <location>
        <begin position="1"/>
        <end position="30"/>
    </location>
</feature>
<dbReference type="SUPFAM" id="SSF51126">
    <property type="entry name" value="Pectin lyase-like"/>
    <property type="match status" value="1"/>
</dbReference>
<protein>
    <recommendedName>
        <fullName evidence="2">CBM6 domain-containing protein</fullName>
    </recommendedName>
</protein>
<evidence type="ECO:0000259" key="2">
    <source>
        <dbReference type="PROSITE" id="PS51175"/>
    </source>
</evidence>
<dbReference type="Gene3D" id="2.60.120.260">
    <property type="entry name" value="Galactose-binding domain-like"/>
    <property type="match status" value="1"/>
</dbReference>
<keyword evidence="1" id="KW-0732">Signal</keyword>
<sequence length="898" mass="97967">MKGCMDMAKRFLSVFLVLALSICLSLSVFAEEVPAGSSDSELSISASIGNVEQPLEESGVEPEQVPETVPIEPEQEVQPESFGVESETSVLPENSQANGESELFSQEVEIVEESTAGSEERHTPVIYYIDGLSGNDANSGTAESEAWQSLEKVNATEFGPGDKILFRAGSIWAGQLWPKGSGAEGTPIVIDQYGDGNKPIINGNGTVTETLRLFNQQYWEINNLELTNMGTDRASRRAVWIENHDFGTMNHIYLKNMYIHDVNGRVSDRYYEDGGIIFMVTGGAVESKFNDILIENNSFYMVDYDGIFIRNNWKNRGSVTDGIGPWIGNTNVVVRNNNLDNIGGDGIVVCESIAPLVERNVAKDCHIRATSTWSAGIWVINSEDALLQFNEGYLTRGDLDGQPFDCDGLCRNTTYQYNYSHDNEGGFMLICNWANRLKDFNTDGVIRYNISQNDRSKIFHYSGINTGFQIYNNTIYVGEGNNAVFSREDGVRGSSITYTNNIFYNEGNNFEYKSSKTACTFNNNLYYGNHPSSEPKDPNKLLADPKLVAPGTGGIGLGNVGGYKLLEGSPCIDAGVTISNNGGRDYFGNALPLSGIDIGAHEYSNDSSPVSLPVGTVWNAAQDYSCVSGQNQWTALMISGANSNATTWSNEQKCWIGTADYAIISETLMHPMDGYDAARCFTAPVAGTYRLTGTAKKNNVGGGDGVVVSIRRGKQETLWSNELAYDDSVGVEHDLTVALDAGDKIYFIVGRNGNDWYDQTEWAPTVTLSSLNSRLEIEGETGSLRGAAVVQDFTAASGHKIAGFLGNGAGNDAVYTIELSEAGDYLLKFDVVTGEKRTLFYEVNGVETGSIEVPAGSWDAVQQTNPVTISLSSGENQIRLYNNSRYAPSVDRFILLKQ</sequence>
<reference evidence="3 4" key="1">
    <citation type="submission" date="2019-08" db="EMBL/GenBank/DDBJ databases">
        <title>In-depth cultivation of the pig gut microbiome towards novel bacterial diversity and tailored functional studies.</title>
        <authorList>
            <person name="Wylensek D."/>
            <person name="Hitch T.C.A."/>
            <person name="Clavel T."/>
        </authorList>
    </citation>
    <scope>NUCLEOTIDE SEQUENCE [LARGE SCALE GENOMIC DNA]</scope>
    <source>
        <strain evidence="3 4">WCA3-601-WT-6J</strain>
    </source>
</reference>
<dbReference type="InterPro" id="IPR005084">
    <property type="entry name" value="CBM6"/>
</dbReference>
<dbReference type="InterPro" id="IPR008979">
    <property type="entry name" value="Galactose-bd-like_sf"/>
</dbReference>
<dbReference type="Proteomes" id="UP000431913">
    <property type="component" value="Unassembled WGS sequence"/>
</dbReference>
<evidence type="ECO:0000313" key="4">
    <source>
        <dbReference type="Proteomes" id="UP000431913"/>
    </source>
</evidence>
<comment type="caution">
    <text evidence="3">The sequence shown here is derived from an EMBL/GenBank/DDBJ whole genome shotgun (WGS) entry which is preliminary data.</text>
</comment>
<name>A0A6I2UA75_9FIRM</name>
<dbReference type="GO" id="GO:0030246">
    <property type="term" value="F:carbohydrate binding"/>
    <property type="evidence" value="ECO:0007669"/>
    <property type="project" value="InterPro"/>
</dbReference>